<dbReference type="RefSeq" id="WP_368009539.1">
    <property type="nucleotide sequence ID" value="NZ_JAMXFF010000074.1"/>
</dbReference>
<comment type="caution">
    <text evidence="1">The sequence shown here is derived from an EMBL/GenBank/DDBJ whole genome shotgun (WGS) entry which is preliminary data.</text>
</comment>
<dbReference type="EMBL" id="JAMXFF010000074">
    <property type="protein sequence ID" value="MCT7970109.1"/>
    <property type="molecule type" value="Genomic_DNA"/>
</dbReference>
<protein>
    <submittedName>
        <fullName evidence="1">Uncharacterized protein</fullName>
    </submittedName>
</protein>
<dbReference type="Proteomes" id="UP001525890">
    <property type="component" value="Unassembled WGS sequence"/>
</dbReference>
<keyword evidence="2" id="KW-1185">Reference proteome</keyword>
<sequence length="66" mass="6964">MALFVTAVIILSGGEFIDGIQGTNCNSRLDLVTSPQSVWNRAGCVVNNLRQVIPSRGSNTTDSTAP</sequence>
<evidence type="ECO:0000313" key="2">
    <source>
        <dbReference type="Proteomes" id="UP001525890"/>
    </source>
</evidence>
<organism evidence="1 2">
    <name type="scientific">Laspinema palackyanum D2a</name>
    <dbReference type="NCBI Taxonomy" id="2953684"/>
    <lineage>
        <taxon>Bacteria</taxon>
        <taxon>Bacillati</taxon>
        <taxon>Cyanobacteriota</taxon>
        <taxon>Cyanophyceae</taxon>
        <taxon>Oscillatoriophycideae</taxon>
        <taxon>Oscillatoriales</taxon>
        <taxon>Laspinemataceae</taxon>
        <taxon>Laspinema</taxon>
        <taxon>Laspinema palackyanum</taxon>
    </lineage>
</organism>
<accession>A0ABT2MZC5</accession>
<evidence type="ECO:0000313" key="1">
    <source>
        <dbReference type="EMBL" id="MCT7970109.1"/>
    </source>
</evidence>
<name>A0ABT2MZC5_9CYAN</name>
<gene>
    <name evidence="1" type="ORF">NG799_27730</name>
</gene>
<reference evidence="1 2" key="1">
    <citation type="journal article" date="2022" name="Front. Microbiol.">
        <title>High genomic differentiation and limited gene flow indicate recent cryptic speciation within the genus Laspinema (cyanobacteria).</title>
        <authorList>
            <person name="Stanojkovic A."/>
            <person name="Skoupy S."/>
            <person name="Skaloud P."/>
            <person name="Dvorak P."/>
        </authorList>
    </citation>
    <scope>NUCLEOTIDE SEQUENCE [LARGE SCALE GENOMIC DNA]</scope>
    <source>
        <strain evidence="1 2">D2a</strain>
    </source>
</reference>
<proteinExistence type="predicted"/>